<accession>A0A495JBU5</accession>
<dbReference type="AlphaFoldDB" id="A0A495JBU5"/>
<feature type="transmembrane region" description="Helical" evidence="1">
    <location>
        <begin position="85"/>
        <end position="106"/>
    </location>
</feature>
<feature type="transmembrane region" description="Helical" evidence="1">
    <location>
        <begin position="40"/>
        <end position="64"/>
    </location>
</feature>
<protein>
    <submittedName>
        <fullName evidence="2">Uncharacterized protein</fullName>
    </submittedName>
</protein>
<organism evidence="2 3">
    <name type="scientific">Micromonospora pisi</name>
    <dbReference type="NCBI Taxonomy" id="589240"/>
    <lineage>
        <taxon>Bacteria</taxon>
        <taxon>Bacillati</taxon>
        <taxon>Actinomycetota</taxon>
        <taxon>Actinomycetes</taxon>
        <taxon>Micromonosporales</taxon>
        <taxon>Micromonosporaceae</taxon>
        <taxon>Micromonospora</taxon>
    </lineage>
</organism>
<evidence type="ECO:0000313" key="3">
    <source>
        <dbReference type="Proteomes" id="UP000277671"/>
    </source>
</evidence>
<keyword evidence="1" id="KW-0812">Transmembrane</keyword>
<gene>
    <name evidence="2" type="ORF">BDK92_0696</name>
</gene>
<keyword evidence="3" id="KW-1185">Reference proteome</keyword>
<sequence>MSHRIAWIELRRSAAPWVGLLAALLAWALAADPERWDGLWMATAVAHHGNLWMLWPLALAAGAWQGRRDHSARMTELVTSTPRPGAGRMAPGVVVLVGCLVGGYTLGLLDGLGRAALTASYQPSGWYWPVLVGALGLAAAGVLGLWLGRLMPSPLTAPLLVVGGLVLVIGPQLLWEGTRSPALLLTPGYLGPTDEYSAPDWRTNVGQAVWFLALVTTAWILLVAGTRRTRFLAVLPAVVGLAVALSVLPPLDRAAPHDPRAVELVCADGEPRVCVTRLYEPVLPQLVEPARRALTVLGRLPHPPTSVVQETGRYGTDVEQRRDTVHLSMTVFSDGTISSGPGSVEEAILDGAGTWACGAADDDTDAWTRIDAARVAAGLWLRGADAAPELTWTPVRELADRALATLRTLPVDAQVARVAAMREAALECRPDLYDVLTTP</sequence>
<reference evidence="2 3" key="1">
    <citation type="submission" date="2018-10" db="EMBL/GenBank/DDBJ databases">
        <title>Sequencing the genomes of 1000 actinobacteria strains.</title>
        <authorList>
            <person name="Klenk H.-P."/>
        </authorList>
    </citation>
    <scope>NUCLEOTIDE SEQUENCE [LARGE SCALE GENOMIC DNA]</scope>
    <source>
        <strain evidence="2 3">DSM 45175</strain>
    </source>
</reference>
<evidence type="ECO:0000313" key="2">
    <source>
        <dbReference type="EMBL" id="RKR86466.1"/>
    </source>
</evidence>
<name>A0A495JBU5_9ACTN</name>
<feature type="transmembrane region" description="Helical" evidence="1">
    <location>
        <begin position="231"/>
        <end position="251"/>
    </location>
</feature>
<comment type="caution">
    <text evidence="2">The sequence shown here is derived from an EMBL/GenBank/DDBJ whole genome shotgun (WGS) entry which is preliminary data.</text>
</comment>
<dbReference type="RefSeq" id="WP_121154497.1">
    <property type="nucleotide sequence ID" value="NZ_RBKT01000001.1"/>
</dbReference>
<keyword evidence="1" id="KW-1133">Transmembrane helix</keyword>
<feature type="transmembrane region" description="Helical" evidence="1">
    <location>
        <begin position="126"/>
        <end position="148"/>
    </location>
</feature>
<dbReference type="OrthoDB" id="3402382at2"/>
<feature type="transmembrane region" description="Helical" evidence="1">
    <location>
        <begin position="205"/>
        <end position="224"/>
    </location>
</feature>
<keyword evidence="1" id="KW-0472">Membrane</keyword>
<feature type="transmembrane region" description="Helical" evidence="1">
    <location>
        <begin position="155"/>
        <end position="175"/>
    </location>
</feature>
<evidence type="ECO:0000256" key="1">
    <source>
        <dbReference type="SAM" id="Phobius"/>
    </source>
</evidence>
<dbReference type="Proteomes" id="UP000277671">
    <property type="component" value="Unassembled WGS sequence"/>
</dbReference>
<proteinExistence type="predicted"/>
<dbReference type="EMBL" id="RBKT01000001">
    <property type="protein sequence ID" value="RKR86466.1"/>
    <property type="molecule type" value="Genomic_DNA"/>
</dbReference>